<dbReference type="HOGENOM" id="CLU_092618_0_2_9"/>
<organism evidence="1 2">
    <name type="scientific">Schleiferilactobacillus shenzhenensis LY-73</name>
    <dbReference type="NCBI Taxonomy" id="1231336"/>
    <lineage>
        <taxon>Bacteria</taxon>
        <taxon>Bacillati</taxon>
        <taxon>Bacillota</taxon>
        <taxon>Bacilli</taxon>
        <taxon>Lactobacillales</taxon>
        <taxon>Lactobacillaceae</taxon>
        <taxon>Schleiferilactobacillus</taxon>
    </lineage>
</organism>
<keyword evidence="2" id="KW-1185">Reference proteome</keyword>
<name>U4TJV4_9LACO</name>
<accession>U4TJV4</accession>
<dbReference type="OrthoDB" id="1201990at2"/>
<dbReference type="InterPro" id="IPR052922">
    <property type="entry name" value="Cytidylate_Kinase-2"/>
</dbReference>
<evidence type="ECO:0000313" key="1">
    <source>
        <dbReference type="EMBL" id="ERL65121.1"/>
    </source>
</evidence>
<sequence length="147" mass="17712">MLHLDRLWHKADYSPEAKQWFIQQQRDFMAAHDNWIIDGNYGGTMPLRLAEADLVLWLQVNRVQAIIRVVRRSLRYHWDKASRPDMAAGFTEHWNRDYWNFLAFVWHYDDKKWQKVLAQRPAGTRLVVLRGKRAKRTFMDRFPNSGE</sequence>
<dbReference type="InterPro" id="IPR027417">
    <property type="entry name" value="P-loop_NTPase"/>
</dbReference>
<evidence type="ECO:0008006" key="3">
    <source>
        <dbReference type="Google" id="ProtNLM"/>
    </source>
</evidence>
<dbReference type="PANTHER" id="PTHR37816:SF3">
    <property type="entry name" value="MODULATES DNA TOPOLOGY"/>
    <property type="match status" value="1"/>
</dbReference>
<reference evidence="2" key="1">
    <citation type="journal article" date="2013" name="Genome Announc.">
        <title>Whole-Genome Sequencing of Lactobacillus shenzhenensis Strain LY-73T.</title>
        <authorList>
            <person name="Lin Z."/>
            <person name="Liu Z."/>
            <person name="Yang R."/>
            <person name="Zou Y."/>
            <person name="Wan D."/>
            <person name="Chen J."/>
            <person name="Guo M."/>
            <person name="Zhao J."/>
            <person name="Fang C."/>
            <person name="Yang R."/>
            <person name="Liu F."/>
        </authorList>
    </citation>
    <scope>NUCLEOTIDE SEQUENCE [LARGE SCALE GENOMIC DNA]</scope>
    <source>
        <strain evidence="2">LY-73</strain>
    </source>
</reference>
<dbReference type="STRING" id="1231336.L248_3059"/>
<dbReference type="RefSeq" id="WP_022529644.1">
    <property type="nucleotide sequence ID" value="NZ_KI271589.1"/>
</dbReference>
<dbReference type="AlphaFoldDB" id="U4TJV4"/>
<gene>
    <name evidence="1" type="ORF">L248_3059</name>
</gene>
<proteinExistence type="predicted"/>
<dbReference type="Proteomes" id="UP000030647">
    <property type="component" value="Unassembled WGS sequence"/>
</dbReference>
<dbReference type="eggNOG" id="COG0563">
    <property type="taxonomic scope" value="Bacteria"/>
</dbReference>
<evidence type="ECO:0000313" key="2">
    <source>
        <dbReference type="Proteomes" id="UP000030647"/>
    </source>
</evidence>
<protein>
    <recommendedName>
        <fullName evidence="3">Topology modulation protein</fullName>
    </recommendedName>
</protein>
<dbReference type="PANTHER" id="PTHR37816">
    <property type="entry name" value="YALI0E33011P"/>
    <property type="match status" value="1"/>
</dbReference>
<dbReference type="EMBL" id="KI271589">
    <property type="protein sequence ID" value="ERL65121.1"/>
    <property type="molecule type" value="Genomic_DNA"/>
</dbReference>
<dbReference type="SUPFAM" id="SSF52540">
    <property type="entry name" value="P-loop containing nucleoside triphosphate hydrolases"/>
    <property type="match status" value="1"/>
</dbReference>